<feature type="transmembrane region" description="Helical" evidence="1">
    <location>
        <begin position="128"/>
        <end position="150"/>
    </location>
</feature>
<feature type="transmembrane region" description="Helical" evidence="1">
    <location>
        <begin position="71"/>
        <end position="90"/>
    </location>
</feature>
<protein>
    <submittedName>
        <fullName evidence="3">TRAP transporter, 4TM/12TM fusion protein</fullName>
    </submittedName>
</protein>
<evidence type="ECO:0000313" key="4">
    <source>
        <dbReference type="Proteomes" id="UP000002366"/>
    </source>
</evidence>
<evidence type="ECO:0000259" key="2">
    <source>
        <dbReference type="Pfam" id="PF06808"/>
    </source>
</evidence>
<gene>
    <name evidence="3" type="ordered locus">Amico_1701</name>
</gene>
<evidence type="ECO:0000256" key="1">
    <source>
        <dbReference type="SAM" id="Phobius"/>
    </source>
</evidence>
<dbReference type="AlphaFoldDB" id="D5EGY5"/>
<dbReference type="EMBL" id="CP001997">
    <property type="protein sequence ID" value="ADE57817.1"/>
    <property type="molecule type" value="Genomic_DNA"/>
</dbReference>
<reference evidence="3 4" key="1">
    <citation type="journal article" date="2010" name="Stand. Genomic Sci.">
        <title>Complete genome sequence of Aminobacterium colombiense type strain (ALA-1).</title>
        <authorList>
            <person name="Chertkov O."/>
            <person name="Sikorski J."/>
            <person name="Brambilla E."/>
            <person name="Lapidus A."/>
            <person name="Copeland A."/>
            <person name="Glavina Del Rio T."/>
            <person name="Nolan M."/>
            <person name="Lucas S."/>
            <person name="Tice H."/>
            <person name="Cheng J.F."/>
            <person name="Han C."/>
            <person name="Detter J.C."/>
            <person name="Bruce D."/>
            <person name="Tapia R."/>
            <person name="Goodwin L."/>
            <person name="Pitluck S."/>
            <person name="Liolios K."/>
            <person name="Ivanova N."/>
            <person name="Mavromatis K."/>
            <person name="Ovchinnikova G."/>
            <person name="Pati A."/>
            <person name="Chen A."/>
            <person name="Palaniappan K."/>
            <person name="Land M."/>
            <person name="Hauser L."/>
            <person name="Chang Y.J."/>
            <person name="Jeffries C.D."/>
            <person name="Spring S."/>
            <person name="Rohde M."/>
            <person name="Goker M."/>
            <person name="Bristow J."/>
            <person name="Eisen J.A."/>
            <person name="Markowitz V."/>
            <person name="Hugenholtz P."/>
            <person name="Kyrpides N.C."/>
            <person name="Klenk H.P."/>
        </authorList>
    </citation>
    <scope>NUCLEOTIDE SEQUENCE [LARGE SCALE GENOMIC DNA]</scope>
    <source>
        <strain evidence="4">DSM 12261 / ALA-1</strain>
    </source>
</reference>
<dbReference type="InterPro" id="IPR010656">
    <property type="entry name" value="DctM"/>
</dbReference>
<feature type="transmembrane region" description="Helical" evidence="1">
    <location>
        <begin position="491"/>
        <end position="517"/>
    </location>
</feature>
<feature type="transmembrane region" description="Helical" evidence="1">
    <location>
        <begin position="555"/>
        <end position="576"/>
    </location>
</feature>
<keyword evidence="1" id="KW-0812">Transmembrane</keyword>
<feature type="transmembrane region" description="Helical" evidence="1">
    <location>
        <begin position="296"/>
        <end position="317"/>
    </location>
</feature>
<feature type="transmembrane region" description="Helical" evidence="1">
    <location>
        <begin position="39"/>
        <end position="59"/>
    </location>
</feature>
<evidence type="ECO:0000313" key="3">
    <source>
        <dbReference type="EMBL" id="ADE57817.1"/>
    </source>
</evidence>
<feature type="transmembrane region" description="Helical" evidence="1">
    <location>
        <begin position="102"/>
        <end position="121"/>
    </location>
</feature>
<feature type="transmembrane region" description="Helical" evidence="1">
    <location>
        <begin position="406"/>
        <end position="430"/>
    </location>
</feature>
<dbReference type="eggNOG" id="COG4666">
    <property type="taxonomic scope" value="Bacteria"/>
</dbReference>
<dbReference type="PANTHER" id="PTHR43849">
    <property type="entry name" value="BLL3936 PROTEIN"/>
    <property type="match status" value="1"/>
</dbReference>
<organism evidence="3 4">
    <name type="scientific">Aminobacterium colombiense (strain DSM 12261 / ALA-1)</name>
    <dbReference type="NCBI Taxonomy" id="572547"/>
    <lineage>
        <taxon>Bacteria</taxon>
        <taxon>Thermotogati</taxon>
        <taxon>Synergistota</taxon>
        <taxon>Synergistia</taxon>
        <taxon>Synergistales</taxon>
        <taxon>Aminobacteriaceae</taxon>
        <taxon>Aminobacterium</taxon>
    </lineage>
</organism>
<dbReference type="HOGENOM" id="CLU_007041_3_1_0"/>
<name>D5EGY5_AMICL</name>
<dbReference type="NCBIfam" id="TIGR02123">
    <property type="entry name" value="TRAP_fused"/>
    <property type="match status" value="1"/>
</dbReference>
<dbReference type="STRING" id="572547.Amico_1701"/>
<keyword evidence="1" id="KW-0472">Membrane</keyword>
<keyword evidence="4" id="KW-1185">Reference proteome</keyword>
<feature type="transmembrane region" description="Helical" evidence="1">
    <location>
        <begin position="436"/>
        <end position="459"/>
    </location>
</feature>
<keyword evidence="1" id="KW-1133">Transmembrane helix</keyword>
<feature type="transmembrane region" description="Helical" evidence="1">
    <location>
        <begin position="14"/>
        <end position="33"/>
    </location>
</feature>
<feature type="domain" description="TRAP C4-dicarboxylate transport system permease DctM subunit" evidence="2">
    <location>
        <begin position="114"/>
        <end position="551"/>
    </location>
</feature>
<feature type="transmembrane region" description="Helical" evidence="1">
    <location>
        <begin position="259"/>
        <end position="284"/>
    </location>
</feature>
<dbReference type="Pfam" id="PF06808">
    <property type="entry name" value="DctM"/>
    <property type="match status" value="1"/>
</dbReference>
<feature type="transmembrane region" description="Helical" evidence="1">
    <location>
        <begin position="170"/>
        <end position="193"/>
    </location>
</feature>
<feature type="transmembrane region" description="Helical" evidence="1">
    <location>
        <begin position="338"/>
        <end position="358"/>
    </location>
</feature>
<dbReference type="InterPro" id="IPR011853">
    <property type="entry name" value="TRAP_DctM-Dct_fused"/>
</dbReference>
<sequence>MNVRNFLNKHMNHFLFWSGIVFSLTQLIVPMFFQNLLDIQVRALHVTLGVSIALLCFPFRQREGQEHERSFIWDVFLIAVIVLACFNVVVKALDIYMKPGGATSLDLLLGTALLIIVLEAARRTVGAAIPILVAMLFVYIYVAPYLGGLWKIRGLSFNFIMNSVYYSPLGLFGSVTGMSATFIAMFIIFGSLLSATGGGKTFIDLALALTGRFVGGPAKAAVISSALFGSISGSSVANVMVTGSYTIPLMKRLGYKPEFAGAVEAIASTGGGITPPIMSITAFMMAEFLNISYMNIIGYALLPCILFYTGVFSGVHFQTKRRGLSAVPEDEIPKWKDILTFERMAGLVIPTVVLLYLIGTGQPLLKAGFYASVSSIVVLVLSDLLKKKIKETPRKVLDALSEAGADVARIAPILISVSVLVNLIGITGIAPKISGLILKYGGSNIFIALLVATIVPFLLGTSLPVVPTYVLSVSILVPPLMKIGIDQVAAHLFFIYWAILGGVTPPTCTAAVAAASISKGNWVKTGLNAVKLGAVAFILPYFFALNPSLVGRGSAGAILSHGLTGFVGAIAIAYGFFGFGKGVMAILSRVLFFVSGILLLFPDVKLSAAGMVGVVIAFVWNKYILKQERSSLNGGVRVEKNNEA</sequence>
<accession>D5EGY5</accession>
<proteinExistence type="predicted"/>
<feature type="transmembrane region" description="Helical" evidence="1">
    <location>
        <begin position="466"/>
        <end position="485"/>
    </location>
</feature>
<dbReference type="Proteomes" id="UP000002366">
    <property type="component" value="Chromosome"/>
</dbReference>
<dbReference type="PANTHER" id="PTHR43849:SF2">
    <property type="entry name" value="BLL3936 PROTEIN"/>
    <property type="match status" value="1"/>
</dbReference>
<feature type="transmembrane region" description="Helical" evidence="1">
    <location>
        <begin position="529"/>
        <end position="549"/>
    </location>
</feature>
<feature type="transmembrane region" description="Helical" evidence="1">
    <location>
        <begin position="583"/>
        <end position="601"/>
    </location>
</feature>
<dbReference type="KEGG" id="aco:Amico_1701"/>